<sequence>MNTLLHTTAGTRHLRLDPRTKLLLLFTTSFTLIWAGYSGGITSVLRPVFAILPCMLLLFSKRWRTGLICGLLLAACLAAEKTLVYTTTGMLNFLLVPVCAIFTRFIPCIFAAYYMMATTTVSEFTAGMERIHMPQEIVIPLSVMFRFFPTVLEEQRYIKDAMRMRSITFANPVAMLEYRVVPLVVTVAKIGEELSAAALTRGLGGDVRRSNVCEIGFGIQDIGIMLIALGCSCVYMLVRVGLL</sequence>
<dbReference type="Proteomes" id="UP000050326">
    <property type="component" value="Unassembled WGS sequence"/>
</dbReference>
<evidence type="ECO:0000313" key="7">
    <source>
        <dbReference type="EMBL" id="KPU43874.1"/>
    </source>
</evidence>
<keyword evidence="3 6" id="KW-0812">Transmembrane</keyword>
<proteinExistence type="predicted"/>
<dbReference type="PATRIC" id="fig|36849.3.peg.2725"/>
<dbReference type="InterPro" id="IPR003339">
    <property type="entry name" value="ABC/ECF_trnsptr_transmembrane"/>
</dbReference>
<evidence type="ECO:0000256" key="5">
    <source>
        <dbReference type="ARBA" id="ARBA00023136"/>
    </source>
</evidence>
<organism evidence="7 8">
    <name type="scientific">Oxobacter pfennigii</name>
    <dbReference type="NCBI Taxonomy" id="36849"/>
    <lineage>
        <taxon>Bacteria</taxon>
        <taxon>Bacillati</taxon>
        <taxon>Bacillota</taxon>
        <taxon>Clostridia</taxon>
        <taxon>Eubacteriales</taxon>
        <taxon>Clostridiaceae</taxon>
        <taxon>Oxobacter</taxon>
    </lineage>
</organism>
<comment type="caution">
    <text evidence="7">The sequence shown here is derived from an EMBL/GenBank/DDBJ whole genome shotgun (WGS) entry which is preliminary data.</text>
</comment>
<evidence type="ECO:0000256" key="4">
    <source>
        <dbReference type="ARBA" id="ARBA00022989"/>
    </source>
</evidence>
<dbReference type="EMBL" id="LKET01000033">
    <property type="protein sequence ID" value="KPU43874.1"/>
    <property type="molecule type" value="Genomic_DNA"/>
</dbReference>
<evidence type="ECO:0000256" key="2">
    <source>
        <dbReference type="ARBA" id="ARBA00022475"/>
    </source>
</evidence>
<dbReference type="InterPro" id="IPR051611">
    <property type="entry name" value="ECF_transporter_component"/>
</dbReference>
<feature type="transmembrane region" description="Helical" evidence="6">
    <location>
        <begin position="91"/>
        <end position="114"/>
    </location>
</feature>
<name>A0A0P8YAA2_9CLOT</name>
<dbReference type="GO" id="GO:0005886">
    <property type="term" value="C:plasma membrane"/>
    <property type="evidence" value="ECO:0007669"/>
    <property type="project" value="UniProtKB-ARBA"/>
</dbReference>
<dbReference type="PANTHER" id="PTHR34857:SF2">
    <property type="entry name" value="SLL0384 PROTEIN"/>
    <property type="match status" value="1"/>
</dbReference>
<protein>
    <submittedName>
        <fullName evidence="7">Energy-coupling factor transporter transmembrane protein EcfT</fullName>
    </submittedName>
</protein>
<dbReference type="PANTHER" id="PTHR34857">
    <property type="entry name" value="SLL0384 PROTEIN"/>
    <property type="match status" value="1"/>
</dbReference>
<dbReference type="RefSeq" id="WP_054875609.1">
    <property type="nucleotide sequence ID" value="NZ_LKET01000033.1"/>
</dbReference>
<feature type="transmembrane region" description="Helical" evidence="6">
    <location>
        <begin position="66"/>
        <end position="85"/>
    </location>
</feature>
<keyword evidence="5 6" id="KW-0472">Membrane</keyword>
<evidence type="ECO:0000256" key="6">
    <source>
        <dbReference type="SAM" id="Phobius"/>
    </source>
</evidence>
<gene>
    <name evidence="7" type="primary">ecfT_1</name>
    <name evidence="7" type="ORF">OXPF_25790</name>
</gene>
<evidence type="ECO:0000313" key="8">
    <source>
        <dbReference type="Proteomes" id="UP000050326"/>
    </source>
</evidence>
<dbReference type="STRING" id="36849.OXPF_25790"/>
<feature type="transmembrane region" description="Helical" evidence="6">
    <location>
        <begin position="21"/>
        <end position="37"/>
    </location>
</feature>
<evidence type="ECO:0000256" key="3">
    <source>
        <dbReference type="ARBA" id="ARBA00022692"/>
    </source>
</evidence>
<feature type="transmembrane region" description="Helical" evidence="6">
    <location>
        <begin position="43"/>
        <end position="59"/>
    </location>
</feature>
<keyword evidence="4 6" id="KW-1133">Transmembrane helix</keyword>
<feature type="transmembrane region" description="Helical" evidence="6">
    <location>
        <begin position="217"/>
        <end position="238"/>
    </location>
</feature>
<accession>A0A0P8YAA2</accession>
<comment type="subcellular location">
    <subcellularLocation>
        <location evidence="1">Membrane</location>
        <topology evidence="1">Multi-pass membrane protein</topology>
    </subcellularLocation>
</comment>
<dbReference type="CDD" id="cd16914">
    <property type="entry name" value="EcfT"/>
    <property type="match status" value="1"/>
</dbReference>
<keyword evidence="8" id="KW-1185">Reference proteome</keyword>
<evidence type="ECO:0000256" key="1">
    <source>
        <dbReference type="ARBA" id="ARBA00004141"/>
    </source>
</evidence>
<keyword evidence="2" id="KW-1003">Cell membrane</keyword>
<dbReference type="AlphaFoldDB" id="A0A0P8YAA2"/>
<dbReference type="Pfam" id="PF02361">
    <property type="entry name" value="CbiQ"/>
    <property type="match status" value="1"/>
</dbReference>
<dbReference type="OrthoDB" id="3730291at2"/>
<reference evidence="7 8" key="1">
    <citation type="submission" date="2015-09" db="EMBL/GenBank/DDBJ databases">
        <title>Genome sequence of Oxobacter pfennigii DSM 3222.</title>
        <authorList>
            <person name="Poehlein A."/>
            <person name="Bengelsdorf F.R."/>
            <person name="Schiel-Bengelsdorf B."/>
            <person name="Duerre P."/>
            <person name="Daniel R."/>
        </authorList>
    </citation>
    <scope>NUCLEOTIDE SEQUENCE [LARGE SCALE GENOMIC DNA]</scope>
    <source>
        <strain evidence="7 8">DSM 3222</strain>
    </source>
</reference>